<feature type="transmembrane region" description="Helical" evidence="2">
    <location>
        <begin position="327"/>
        <end position="349"/>
    </location>
</feature>
<gene>
    <name evidence="4" type="ORF">c2_g1_i1</name>
    <name evidence="5" type="ORF">c2_g1_i3</name>
</gene>
<dbReference type="InterPro" id="IPR001368">
    <property type="entry name" value="TNFR/NGFR_Cys_rich_reg"/>
</dbReference>
<dbReference type="PROSITE" id="PS50050">
    <property type="entry name" value="TNFR_NGFR_2"/>
    <property type="match status" value="1"/>
</dbReference>
<feature type="disulfide bond" evidence="1">
    <location>
        <begin position="250"/>
        <end position="263"/>
    </location>
</feature>
<dbReference type="OrthoDB" id="6126731at2759"/>
<keyword evidence="2" id="KW-0472">Membrane</keyword>
<dbReference type="EMBL" id="GDHF01014360">
    <property type="protein sequence ID" value="JAI37954.1"/>
    <property type="molecule type" value="Transcribed_RNA"/>
</dbReference>
<feature type="transmembrane region" description="Helical" evidence="2">
    <location>
        <begin position="212"/>
        <end position="233"/>
    </location>
</feature>
<evidence type="ECO:0000313" key="4">
    <source>
        <dbReference type="EMBL" id="JAI35054.1"/>
    </source>
</evidence>
<evidence type="ECO:0000313" key="5">
    <source>
        <dbReference type="EMBL" id="JAI37954.1"/>
    </source>
</evidence>
<feature type="disulfide bond" evidence="1">
    <location>
        <begin position="253"/>
        <end position="271"/>
    </location>
</feature>
<feature type="domain" description="TNFR-Cys" evidence="3">
    <location>
        <begin position="233"/>
        <end position="271"/>
    </location>
</feature>
<organism evidence="5">
    <name type="scientific">Bactrocera latifrons</name>
    <name type="common">Malaysian fruit fly</name>
    <name type="synonym">Chaetodacus latifrons</name>
    <dbReference type="NCBI Taxonomy" id="174628"/>
    <lineage>
        <taxon>Eukaryota</taxon>
        <taxon>Metazoa</taxon>
        <taxon>Ecdysozoa</taxon>
        <taxon>Arthropoda</taxon>
        <taxon>Hexapoda</taxon>
        <taxon>Insecta</taxon>
        <taxon>Pterygota</taxon>
        <taxon>Neoptera</taxon>
        <taxon>Endopterygota</taxon>
        <taxon>Diptera</taxon>
        <taxon>Brachycera</taxon>
        <taxon>Muscomorpha</taxon>
        <taxon>Tephritoidea</taxon>
        <taxon>Tephritidae</taxon>
        <taxon>Bactrocera</taxon>
        <taxon>Bactrocera</taxon>
    </lineage>
</organism>
<dbReference type="AlphaFoldDB" id="A0A0K8VGA4"/>
<keyword evidence="1" id="KW-1015">Disulfide bond</keyword>
<sequence>MSTRTTMTHACSTTTTPTCLTPSPHNIMHTHLATTAAMSNLSTSNVNDNRPTTNTTRQHTTTLLNAMYTQAESISWRLRQYCVEAITANNRRRRRRRDDNNNNNNIYSNSNYTTNCSSSNCIQSNNYNNNNNIYNNNNNYACTPSNAALPDADYYDHNNNNSNSYMSNNNNINTSSSINRNLSKTTTTTMLSSPAIQVYNVIAQSLSSSSTAFTYITALLLLATLCSFCAASPCDRNSWWDPLKDKCIPCTVCEDGLIPLRPCQFQCDTICGSIYDLKIDWLVLAKTEPNWKERRKDEDNYDLEQQLTHEELQQLQDGSMPMDWQTMALFMAVLACLIFFIIAAGILVHHMRQWRRMERRLDQDVEELSTKLMAKLAEVQSMEGGTFFIGNADALGVSTNFQPQHVLLPEKPAKHHERRILKTLQPGNVYIEENGSKG</sequence>
<dbReference type="EMBL" id="GDHF01017260">
    <property type="protein sequence ID" value="JAI35054.1"/>
    <property type="molecule type" value="Transcribed_RNA"/>
</dbReference>
<name>A0A0K8VGA4_BACLA</name>
<accession>A0A0K8VGA4</accession>
<keyword evidence="2" id="KW-0812">Transmembrane</keyword>
<feature type="repeat" description="TNFR-Cys" evidence="1">
    <location>
        <begin position="233"/>
        <end position="271"/>
    </location>
</feature>
<evidence type="ECO:0000256" key="2">
    <source>
        <dbReference type="SAM" id="Phobius"/>
    </source>
</evidence>
<comment type="caution">
    <text evidence="1">Lacks conserved residue(s) required for the propagation of feature annotation.</text>
</comment>
<keyword evidence="2" id="KW-1133">Transmembrane helix</keyword>
<reference evidence="5" key="1">
    <citation type="submission" date="2015-06" db="EMBL/GenBank/DDBJ databases">
        <authorList>
            <person name="Hoefler B.C."/>
            <person name="Straight P.D."/>
        </authorList>
    </citation>
    <scope>NUCLEOTIDE SEQUENCE</scope>
</reference>
<evidence type="ECO:0000256" key="1">
    <source>
        <dbReference type="PROSITE-ProRule" id="PRU00206"/>
    </source>
</evidence>
<evidence type="ECO:0000259" key="3">
    <source>
        <dbReference type="PROSITE" id="PS50050"/>
    </source>
</evidence>
<protein>
    <recommendedName>
        <fullName evidence="3">TNFR-Cys domain-containing protein</fullName>
    </recommendedName>
</protein>
<proteinExistence type="predicted"/>